<accession>A0A1D7W687</accession>
<protein>
    <submittedName>
        <fullName evidence="2">Uncharacterized protein</fullName>
    </submittedName>
</protein>
<evidence type="ECO:0000313" key="3">
    <source>
        <dbReference type="Proteomes" id="UP000094793"/>
    </source>
</evidence>
<feature type="region of interest" description="Disordered" evidence="1">
    <location>
        <begin position="1"/>
        <end position="24"/>
    </location>
</feature>
<dbReference type="AlphaFoldDB" id="A0A1D7W687"/>
<dbReference type="Proteomes" id="UP000094793">
    <property type="component" value="Chromosome"/>
</dbReference>
<gene>
    <name evidence="2" type="ORF">BLSMQ_2786</name>
</gene>
<sequence>MVAGHLDDSDDMDNRPNDAILNPHAVRDAEAVRLGQSHADGRNGEQWSQMREFIRNRDSDDSYRHREELRIQITSARADELNSERRPVEGLAKGDEIRVGSGYETWTVTNISDDGQTVIAQSHGGVIRRGPLREFHRQEQNLTLAATSGLAQARAEVARHESQIEREEFPS</sequence>
<dbReference type="KEGG" id="blin:BLSMQ_2786"/>
<proteinExistence type="predicted"/>
<dbReference type="EMBL" id="CP017150">
    <property type="protein sequence ID" value="AOP54492.1"/>
    <property type="molecule type" value="Genomic_DNA"/>
</dbReference>
<reference evidence="3" key="1">
    <citation type="submission" date="2016-09" db="EMBL/GenBank/DDBJ databases">
        <title>Complete Genome Sequence of Brevibacterium linens SMQ-1335.</title>
        <authorList>
            <person name="de Melo A.G."/>
            <person name="Labrie S.J."/>
            <person name="Dumaresq J."/>
            <person name="Roberts R.J."/>
            <person name="Tremblay D.M."/>
            <person name="Moineau S."/>
        </authorList>
    </citation>
    <scope>NUCLEOTIDE SEQUENCE [LARGE SCALE GENOMIC DNA]</scope>
    <source>
        <strain evidence="3">SMQ-1335</strain>
    </source>
</reference>
<name>A0A1D7W687_BREAU</name>
<evidence type="ECO:0000313" key="2">
    <source>
        <dbReference type="EMBL" id="AOP54492.1"/>
    </source>
</evidence>
<feature type="region of interest" description="Disordered" evidence="1">
    <location>
        <begin position="30"/>
        <end position="49"/>
    </location>
</feature>
<evidence type="ECO:0000256" key="1">
    <source>
        <dbReference type="SAM" id="MobiDB-lite"/>
    </source>
</evidence>
<organism evidence="2 3">
    <name type="scientific">Brevibacterium aurantiacum</name>
    <dbReference type="NCBI Taxonomy" id="273384"/>
    <lineage>
        <taxon>Bacteria</taxon>
        <taxon>Bacillati</taxon>
        <taxon>Actinomycetota</taxon>
        <taxon>Actinomycetes</taxon>
        <taxon>Micrococcales</taxon>
        <taxon>Brevibacteriaceae</taxon>
        <taxon>Brevibacterium</taxon>
    </lineage>
</organism>